<dbReference type="AlphaFoldDB" id="A0A2K1QTZ8"/>
<evidence type="ECO:0000256" key="1">
    <source>
        <dbReference type="SAM" id="MobiDB-lite"/>
    </source>
</evidence>
<feature type="compositionally biased region" description="Polar residues" evidence="1">
    <location>
        <begin position="329"/>
        <end position="351"/>
    </location>
</feature>
<sequence>MGRKERKARLRNKNQERIDAERHEKQEVAAAIARRNKEGREPKWGEKSRMEHHCPVCQTALLKPSAKKTCVNRGHVAPCPRYHEGLMRPSDHTCTACRQENYQHDKRHIEILRQFNDTNILAEATDVPTTTPTPKKPPNPIKKAAIRKQAIHLDMTTLVNILHPPEHTKDQKLSAAKEDAARIIGNLFTPLPQPCDKIPMHQIKKLIDLVTNDLRAESDRIFEADRRYDRYRESEWYTKKAAQNEYAGLDPASDPRDMRYNGAVSARTGWAKSVVVVAPPVSHQSESRGAGSSSAAPSDTAERATRPSAGEDAPPGVEPTDDADRLSAVCSSNNPTSDSNGLSADNSNGNPTDDASPGAPSADASPAKLSKSQAKRARARANRAARQEQVTTKQLEESRRAAQVAHEAAPRDENDALRAKLIHMSLGALLDFIFTFETGSPALFEHLGPVVDTVRLVALLLIPLLPDPCGLRERHFVMATLAVLGEATIRGVLAGRASVHVGREPDDLVQTADEICAYVAWNAGWDAGRFVGMYVVPISDTQETEMELAFEPVRRHLERLRDLPDDTEGSRMARQLTLQVVGNHVEVLGKTKADSQGYVAGVWDWIGLHFASQKYQRLPKRDIGKSMHHEGGVVFKDLAEGKG</sequence>
<feature type="compositionally biased region" description="Low complexity" evidence="1">
    <location>
        <begin position="353"/>
        <end position="367"/>
    </location>
</feature>
<dbReference type="Proteomes" id="UP000243797">
    <property type="component" value="Unassembled WGS sequence"/>
</dbReference>
<dbReference type="OrthoDB" id="3904846at2759"/>
<keyword evidence="3" id="KW-1185">Reference proteome</keyword>
<feature type="compositionally biased region" description="Low complexity" evidence="1">
    <location>
        <begin position="281"/>
        <end position="299"/>
    </location>
</feature>
<name>A0A2K1QTZ8_9PEZI</name>
<dbReference type="InParanoid" id="A0A2K1QTZ8"/>
<protein>
    <submittedName>
        <fullName evidence="2">Uncharacterized protein</fullName>
    </submittedName>
</protein>
<dbReference type="EMBL" id="NKHZ01000041">
    <property type="protein sequence ID" value="PNS18430.1"/>
    <property type="molecule type" value="Genomic_DNA"/>
</dbReference>
<comment type="caution">
    <text evidence="2">The sequence shown here is derived from an EMBL/GenBank/DDBJ whole genome shotgun (WGS) entry which is preliminary data.</text>
</comment>
<feature type="region of interest" description="Disordered" evidence="1">
    <location>
        <begin position="1"/>
        <end position="27"/>
    </location>
</feature>
<proteinExistence type="predicted"/>
<feature type="compositionally biased region" description="Basic and acidic residues" evidence="1">
    <location>
        <begin position="13"/>
        <end position="27"/>
    </location>
</feature>
<feature type="region of interest" description="Disordered" evidence="1">
    <location>
        <begin position="281"/>
        <end position="412"/>
    </location>
</feature>
<feature type="compositionally biased region" description="Basic residues" evidence="1">
    <location>
        <begin position="373"/>
        <end position="383"/>
    </location>
</feature>
<feature type="compositionally biased region" description="Basic residues" evidence="1">
    <location>
        <begin position="1"/>
        <end position="12"/>
    </location>
</feature>
<reference evidence="2 3" key="1">
    <citation type="submission" date="2017-06" db="EMBL/GenBank/DDBJ databases">
        <title>Draft genome sequence of a variant of Elsinoe murrayae.</title>
        <authorList>
            <person name="Cheng Q."/>
        </authorList>
    </citation>
    <scope>NUCLEOTIDE SEQUENCE [LARGE SCALE GENOMIC DNA]</scope>
    <source>
        <strain evidence="2 3">CQ-2017a</strain>
    </source>
</reference>
<organism evidence="2 3">
    <name type="scientific">Sphaceloma murrayae</name>
    <dbReference type="NCBI Taxonomy" id="2082308"/>
    <lineage>
        <taxon>Eukaryota</taxon>
        <taxon>Fungi</taxon>
        <taxon>Dikarya</taxon>
        <taxon>Ascomycota</taxon>
        <taxon>Pezizomycotina</taxon>
        <taxon>Dothideomycetes</taxon>
        <taxon>Dothideomycetidae</taxon>
        <taxon>Myriangiales</taxon>
        <taxon>Elsinoaceae</taxon>
        <taxon>Sphaceloma</taxon>
    </lineage>
</organism>
<evidence type="ECO:0000313" key="2">
    <source>
        <dbReference type="EMBL" id="PNS18430.1"/>
    </source>
</evidence>
<gene>
    <name evidence="2" type="ORF">CAC42_6247</name>
</gene>
<accession>A0A2K1QTZ8</accession>
<evidence type="ECO:0000313" key="3">
    <source>
        <dbReference type="Proteomes" id="UP000243797"/>
    </source>
</evidence>